<gene>
    <name evidence="1" type="ORF">LCGC14_0409980</name>
</gene>
<comment type="caution">
    <text evidence="1">The sequence shown here is derived from an EMBL/GenBank/DDBJ whole genome shotgun (WGS) entry which is preliminary data.</text>
</comment>
<evidence type="ECO:0000313" key="1">
    <source>
        <dbReference type="EMBL" id="KKN72494.1"/>
    </source>
</evidence>
<organism evidence="1">
    <name type="scientific">marine sediment metagenome</name>
    <dbReference type="NCBI Taxonomy" id="412755"/>
    <lineage>
        <taxon>unclassified sequences</taxon>
        <taxon>metagenomes</taxon>
        <taxon>ecological metagenomes</taxon>
    </lineage>
</organism>
<name>A0A0F9SZS9_9ZZZZ</name>
<dbReference type="AlphaFoldDB" id="A0A0F9SZS9"/>
<reference evidence="1" key="1">
    <citation type="journal article" date="2015" name="Nature">
        <title>Complex archaea that bridge the gap between prokaryotes and eukaryotes.</title>
        <authorList>
            <person name="Spang A."/>
            <person name="Saw J.H."/>
            <person name="Jorgensen S.L."/>
            <person name="Zaremba-Niedzwiedzka K."/>
            <person name="Martijn J."/>
            <person name="Lind A.E."/>
            <person name="van Eijk R."/>
            <person name="Schleper C."/>
            <person name="Guy L."/>
            <person name="Ettema T.J."/>
        </authorList>
    </citation>
    <scope>NUCLEOTIDE SEQUENCE</scope>
</reference>
<proteinExistence type="predicted"/>
<sequence length="75" mass="8530">MASGSICAGTNTRYQARVRVRGDRLWTLIGKPTKSYRVALKRMAGAFSDQIYYRGDVLLLADLFDPEQMCEIVER</sequence>
<dbReference type="EMBL" id="LAZR01000361">
    <property type="protein sequence ID" value="KKN72494.1"/>
    <property type="molecule type" value="Genomic_DNA"/>
</dbReference>
<protein>
    <submittedName>
        <fullName evidence="1">Uncharacterized protein</fullName>
    </submittedName>
</protein>
<accession>A0A0F9SZS9</accession>